<feature type="transmembrane region" description="Helical" evidence="1">
    <location>
        <begin position="61"/>
        <end position="80"/>
    </location>
</feature>
<proteinExistence type="predicted"/>
<evidence type="ECO:0000313" key="2">
    <source>
        <dbReference type="EMBL" id="MCD2515734.1"/>
    </source>
</evidence>
<dbReference type="RefSeq" id="WP_231057031.1">
    <property type="nucleotide sequence ID" value="NZ_JAJNOC010000001.1"/>
</dbReference>
<protein>
    <recommendedName>
        <fullName evidence="4">DUF1453 domain-containing protein</fullName>
    </recommendedName>
</protein>
<feature type="transmembrane region" description="Helical" evidence="1">
    <location>
        <begin position="35"/>
        <end position="55"/>
    </location>
</feature>
<evidence type="ECO:0000256" key="1">
    <source>
        <dbReference type="SAM" id="Phobius"/>
    </source>
</evidence>
<feature type="transmembrane region" description="Helical" evidence="1">
    <location>
        <begin position="92"/>
        <end position="114"/>
    </location>
</feature>
<keyword evidence="3" id="KW-1185">Reference proteome</keyword>
<name>A0ABS8Q1X8_9BURK</name>
<gene>
    <name evidence="2" type="ORF">LQ564_05335</name>
</gene>
<feature type="transmembrane region" description="Helical" evidence="1">
    <location>
        <begin position="134"/>
        <end position="157"/>
    </location>
</feature>
<evidence type="ECO:0000313" key="3">
    <source>
        <dbReference type="Proteomes" id="UP001179361"/>
    </source>
</evidence>
<accession>A0ABS8Q1X8</accession>
<keyword evidence="1" id="KW-0812">Transmembrane</keyword>
<dbReference type="EMBL" id="JAJNOC010000001">
    <property type="protein sequence ID" value="MCD2515734.1"/>
    <property type="molecule type" value="Genomic_DNA"/>
</dbReference>
<comment type="caution">
    <text evidence="2">The sequence shown here is derived from an EMBL/GenBank/DDBJ whole genome shotgun (WGS) entry which is preliminary data.</text>
</comment>
<dbReference type="InterPro" id="IPR058247">
    <property type="entry name" value="DUF1453"/>
</dbReference>
<keyword evidence="1" id="KW-1133">Transmembrane helix</keyword>
<organism evidence="2 3">
    <name type="scientific">Massilia phyllostachyos</name>
    <dbReference type="NCBI Taxonomy" id="2898585"/>
    <lineage>
        <taxon>Bacteria</taxon>
        <taxon>Pseudomonadati</taxon>
        <taxon>Pseudomonadota</taxon>
        <taxon>Betaproteobacteria</taxon>
        <taxon>Burkholderiales</taxon>
        <taxon>Oxalobacteraceae</taxon>
        <taxon>Telluria group</taxon>
        <taxon>Massilia</taxon>
    </lineage>
</organism>
<dbReference type="Pfam" id="PF07301">
    <property type="entry name" value="DUF1453"/>
    <property type="match status" value="1"/>
</dbReference>
<keyword evidence="1" id="KW-0472">Membrane</keyword>
<evidence type="ECO:0008006" key="4">
    <source>
        <dbReference type="Google" id="ProtNLM"/>
    </source>
</evidence>
<reference evidence="2" key="1">
    <citation type="submission" date="2021-11" db="EMBL/GenBank/DDBJ databases">
        <title>The complete genome of Massilia sp sp. G4R7.</title>
        <authorList>
            <person name="Liu L."/>
            <person name="Yue J."/>
            <person name="Yuan J."/>
            <person name="Yang F."/>
            <person name="Li L."/>
        </authorList>
    </citation>
    <scope>NUCLEOTIDE SEQUENCE</scope>
    <source>
        <strain evidence="2">G4R7</strain>
    </source>
</reference>
<dbReference type="Proteomes" id="UP001179361">
    <property type="component" value="Unassembled WGS sequence"/>
</dbReference>
<sequence>MTQSNIIMLAMAPLIMWRVYKRVQRLTVRQQSRMWRHWFGVIFLPLALLTMGAFLLTHPPALASLLFGTTTGGLLGWHALRRTGFERVGEDYFYTPYAPIGMVVAMIFIVRVLYRVYEMFTLGAGQVPSFGSSPLTMGIMGVVAGYYLVYASGLLRWRLAGARDGAK</sequence>